<dbReference type="InterPro" id="IPR010923">
    <property type="entry name" value="T(6)A37_SUA5"/>
</dbReference>
<dbReference type="NCBIfam" id="TIGR00057">
    <property type="entry name" value="L-threonylcarbamoyladenylate synthase"/>
    <property type="match status" value="1"/>
</dbReference>
<sequence>MILDGRDPSAVQRAAQALRAGELLGLPTETVYGLAADAGSDEAVAKIYAAKGRPAGHPLIVHLADESGAREGLAHFAAEVPAFARALMEAFWPGPLTLILPRRAGVAAAAAGGQHSIGLRCPAHPVAQAVLQAARSLGVLGLAAPSANLFGRVSPTTAAHVQAELGEGLLILDGGPCEVGIESTIVDCTRGAPVLLRPGQITRVRIDEVLLAAGTDMRLRSADEVQARTAQAAPRASGMLESHYAPRAKVRLLDAVALQSALAARHSDAGAARLADEVQAPPVAVYARTSLQLPAGVVHRPMPVEAAVAAHELFAALRALDEAGVREIWVETPPDAPAWEGVMDRLSRAAA</sequence>
<dbReference type="AlphaFoldDB" id="F3KY08"/>
<comment type="subcellular location">
    <subcellularLocation>
        <location evidence="1 13">Cytoplasm</location>
    </subcellularLocation>
</comment>
<dbReference type="STRING" id="887062.HGR_16765"/>
<dbReference type="GO" id="GO:0061710">
    <property type="term" value="F:L-threonylcarbamoyladenylate synthase"/>
    <property type="evidence" value="ECO:0007669"/>
    <property type="project" value="UniProtKB-EC"/>
</dbReference>
<evidence type="ECO:0000256" key="8">
    <source>
        <dbReference type="ARBA" id="ARBA00022695"/>
    </source>
</evidence>
<evidence type="ECO:0000256" key="5">
    <source>
        <dbReference type="ARBA" id="ARBA00022490"/>
    </source>
</evidence>
<dbReference type="Proteomes" id="UP000016368">
    <property type="component" value="Unassembled WGS sequence"/>
</dbReference>
<feature type="binding site" evidence="14">
    <location>
        <position position="197"/>
    </location>
    <ligand>
        <name>ATP</name>
        <dbReference type="ChEBI" id="CHEBI:30616"/>
    </ligand>
</feature>
<dbReference type="GO" id="GO:0005524">
    <property type="term" value="F:ATP binding"/>
    <property type="evidence" value="ECO:0007669"/>
    <property type="project" value="UniProtKB-UniRule"/>
</dbReference>
<evidence type="ECO:0000256" key="10">
    <source>
        <dbReference type="ARBA" id="ARBA00022840"/>
    </source>
</evidence>
<dbReference type="EMBL" id="AEGR01000109">
    <property type="protein sequence ID" value="EGI75433.1"/>
    <property type="molecule type" value="Genomic_DNA"/>
</dbReference>
<evidence type="ECO:0000313" key="16">
    <source>
        <dbReference type="EMBL" id="EGI75433.1"/>
    </source>
</evidence>
<feature type="binding site" evidence="14">
    <location>
        <position position="120"/>
    </location>
    <ligand>
        <name>L-threonine</name>
        <dbReference type="ChEBI" id="CHEBI:57926"/>
    </ligand>
</feature>
<organism evidence="16 17">
    <name type="scientific">Hylemonella gracilis ATCC 19624</name>
    <dbReference type="NCBI Taxonomy" id="887062"/>
    <lineage>
        <taxon>Bacteria</taxon>
        <taxon>Pseudomonadati</taxon>
        <taxon>Pseudomonadota</taxon>
        <taxon>Betaproteobacteria</taxon>
        <taxon>Burkholderiales</taxon>
        <taxon>Comamonadaceae</taxon>
        <taxon>Hylemonella</taxon>
    </lineage>
</organism>
<feature type="binding site" evidence="14">
    <location>
        <position position="183"/>
    </location>
    <ligand>
        <name>L-threonine</name>
        <dbReference type="ChEBI" id="CHEBI:57926"/>
    </ligand>
</feature>
<evidence type="ECO:0000256" key="6">
    <source>
        <dbReference type="ARBA" id="ARBA00022679"/>
    </source>
</evidence>
<feature type="domain" description="YrdC-like" evidence="15">
    <location>
        <begin position="8"/>
        <end position="201"/>
    </location>
</feature>
<keyword evidence="17" id="KW-1185">Reference proteome</keyword>
<dbReference type="GO" id="GO:0003725">
    <property type="term" value="F:double-stranded RNA binding"/>
    <property type="evidence" value="ECO:0007669"/>
    <property type="project" value="UniProtKB-UniRule"/>
</dbReference>
<keyword evidence="10 13" id="KW-0067">ATP-binding</keyword>
<dbReference type="Gene3D" id="3.40.50.11030">
    <property type="entry name" value="Threonylcarbamoyl-AMP synthase, C-terminal domain"/>
    <property type="match status" value="1"/>
</dbReference>
<keyword evidence="5 13" id="KW-0963">Cytoplasm</keyword>
<protein>
    <recommendedName>
        <fullName evidence="4 13">Threonylcarbamoyl-AMP synthase</fullName>
        <shortName evidence="13">TC-AMP synthase</shortName>
        <ecNumber evidence="3 13">2.7.7.87</ecNumber>
    </recommendedName>
    <alternativeName>
        <fullName evidence="11 13">L-threonylcarbamoyladenylate synthase</fullName>
    </alternativeName>
</protein>
<dbReference type="eggNOG" id="COG0009">
    <property type="taxonomic scope" value="Bacteria"/>
</dbReference>
<comment type="function">
    <text evidence="13">Required for the formation of a threonylcarbamoyl group on adenosine at position 37 (t(6)A37) in tRNAs that read codons beginning with adenine.</text>
</comment>
<evidence type="ECO:0000256" key="14">
    <source>
        <dbReference type="PIRSR" id="PIRSR004930-1"/>
    </source>
</evidence>
<evidence type="ECO:0000256" key="2">
    <source>
        <dbReference type="ARBA" id="ARBA00007663"/>
    </source>
</evidence>
<gene>
    <name evidence="16" type="ORF">HGR_16765</name>
</gene>
<dbReference type="InterPro" id="IPR017945">
    <property type="entry name" value="DHBP_synth_RibB-like_a/b_dom"/>
</dbReference>
<evidence type="ECO:0000256" key="1">
    <source>
        <dbReference type="ARBA" id="ARBA00004496"/>
    </source>
</evidence>
<evidence type="ECO:0000256" key="3">
    <source>
        <dbReference type="ARBA" id="ARBA00012584"/>
    </source>
</evidence>
<dbReference type="Pfam" id="PF03481">
    <property type="entry name" value="Sua5_C"/>
    <property type="match status" value="1"/>
</dbReference>
<feature type="binding site" evidence="14">
    <location>
        <position position="62"/>
    </location>
    <ligand>
        <name>L-threonine</name>
        <dbReference type="ChEBI" id="CHEBI:57926"/>
    </ligand>
</feature>
<keyword evidence="6 13" id="KW-0808">Transferase</keyword>
<reference evidence="16 17" key="1">
    <citation type="journal article" date="2011" name="EMBO J.">
        <title>Structural diversity of bacterial flagellar motors.</title>
        <authorList>
            <person name="Chen S."/>
            <person name="Beeby M."/>
            <person name="Murphy G.E."/>
            <person name="Leadbetter J.R."/>
            <person name="Hendrixson D.R."/>
            <person name="Briegel A."/>
            <person name="Li Z."/>
            <person name="Shi J."/>
            <person name="Tocheva E.I."/>
            <person name="Muller A."/>
            <person name="Dobro M.J."/>
            <person name="Jensen G.J."/>
        </authorList>
    </citation>
    <scope>NUCLEOTIDE SEQUENCE [LARGE SCALE GENOMIC DNA]</scope>
    <source>
        <strain evidence="16 17">ATCC 19624</strain>
    </source>
</reference>
<dbReference type="PANTHER" id="PTHR17490">
    <property type="entry name" value="SUA5"/>
    <property type="match status" value="1"/>
</dbReference>
<dbReference type="PIRSF" id="PIRSF004930">
    <property type="entry name" value="Tln_factor_SUA5"/>
    <property type="match status" value="1"/>
</dbReference>
<dbReference type="RefSeq" id="WP_006299532.1">
    <property type="nucleotide sequence ID" value="NZ_AEGR01000109.1"/>
</dbReference>
<dbReference type="InterPro" id="IPR050156">
    <property type="entry name" value="TC-AMP_synthase_SUA5"/>
</dbReference>
<dbReference type="GO" id="GO:0000049">
    <property type="term" value="F:tRNA binding"/>
    <property type="evidence" value="ECO:0007669"/>
    <property type="project" value="TreeGrafter"/>
</dbReference>
<dbReference type="SUPFAM" id="SSF55821">
    <property type="entry name" value="YrdC/RibB"/>
    <property type="match status" value="1"/>
</dbReference>
<feature type="binding site" evidence="14">
    <location>
        <position position="30"/>
    </location>
    <ligand>
        <name>L-threonine</name>
        <dbReference type="ChEBI" id="CHEBI:57926"/>
    </ligand>
</feature>
<dbReference type="GO" id="GO:0008033">
    <property type="term" value="P:tRNA processing"/>
    <property type="evidence" value="ECO:0007669"/>
    <property type="project" value="UniProtKB-KW"/>
</dbReference>
<dbReference type="EC" id="2.7.7.87" evidence="3 13"/>
<evidence type="ECO:0000259" key="15">
    <source>
        <dbReference type="PROSITE" id="PS51163"/>
    </source>
</evidence>
<evidence type="ECO:0000256" key="9">
    <source>
        <dbReference type="ARBA" id="ARBA00022741"/>
    </source>
</evidence>
<feature type="binding site" evidence="14">
    <location>
        <position position="144"/>
    </location>
    <ligand>
        <name>ATP</name>
        <dbReference type="ChEBI" id="CHEBI:30616"/>
    </ligand>
</feature>
<dbReference type="PROSITE" id="PS51163">
    <property type="entry name" value="YRDC"/>
    <property type="match status" value="1"/>
</dbReference>
<comment type="caution">
    <text evidence="16">The sequence shown here is derived from an EMBL/GenBank/DDBJ whole genome shotgun (WGS) entry which is preliminary data.</text>
</comment>
<dbReference type="Pfam" id="PF01300">
    <property type="entry name" value="Sua5_yciO_yrdC"/>
    <property type="match status" value="1"/>
</dbReference>
<dbReference type="GO" id="GO:0005737">
    <property type="term" value="C:cytoplasm"/>
    <property type="evidence" value="ECO:0007669"/>
    <property type="project" value="UniProtKB-SubCell"/>
</dbReference>
<evidence type="ECO:0000256" key="7">
    <source>
        <dbReference type="ARBA" id="ARBA00022694"/>
    </source>
</evidence>
<evidence type="ECO:0000256" key="12">
    <source>
        <dbReference type="ARBA" id="ARBA00048366"/>
    </source>
</evidence>
<comment type="catalytic activity">
    <reaction evidence="12 13">
        <text>L-threonine + hydrogencarbonate + ATP = L-threonylcarbamoyladenylate + diphosphate + H2O</text>
        <dbReference type="Rhea" id="RHEA:36407"/>
        <dbReference type="ChEBI" id="CHEBI:15377"/>
        <dbReference type="ChEBI" id="CHEBI:17544"/>
        <dbReference type="ChEBI" id="CHEBI:30616"/>
        <dbReference type="ChEBI" id="CHEBI:33019"/>
        <dbReference type="ChEBI" id="CHEBI:57926"/>
        <dbReference type="ChEBI" id="CHEBI:73682"/>
        <dbReference type="EC" id="2.7.7.87"/>
    </reaction>
</comment>
<proteinExistence type="inferred from homology"/>
<dbReference type="InterPro" id="IPR006070">
    <property type="entry name" value="Sua5-like_dom"/>
</dbReference>
<accession>F3KY08</accession>
<dbReference type="Gene3D" id="3.90.870.10">
    <property type="entry name" value="DHBP synthase"/>
    <property type="match status" value="1"/>
</dbReference>
<dbReference type="PANTHER" id="PTHR17490:SF16">
    <property type="entry name" value="THREONYLCARBAMOYL-AMP SYNTHASE"/>
    <property type="match status" value="1"/>
</dbReference>
<feature type="binding site" evidence="14">
    <location>
        <position position="146"/>
    </location>
    <ligand>
        <name>ATP</name>
        <dbReference type="ChEBI" id="CHEBI:30616"/>
    </ligand>
</feature>
<evidence type="ECO:0000256" key="13">
    <source>
        <dbReference type="PIRNR" id="PIRNR004930"/>
    </source>
</evidence>
<dbReference type="InterPro" id="IPR005145">
    <property type="entry name" value="Sua5_C"/>
</dbReference>
<feature type="binding site" evidence="14">
    <location>
        <position position="53"/>
    </location>
    <ligand>
        <name>ATP</name>
        <dbReference type="ChEBI" id="CHEBI:30616"/>
    </ligand>
</feature>
<feature type="binding site" evidence="14">
    <location>
        <position position="154"/>
    </location>
    <ligand>
        <name>ATP</name>
        <dbReference type="ChEBI" id="CHEBI:30616"/>
    </ligand>
</feature>
<keyword evidence="8 13" id="KW-0548">Nucleotidyltransferase</keyword>
<keyword evidence="7 13" id="KW-0819">tRNA processing</keyword>
<dbReference type="OrthoDB" id="9814580at2"/>
<evidence type="ECO:0000313" key="17">
    <source>
        <dbReference type="Proteomes" id="UP000016368"/>
    </source>
</evidence>
<evidence type="ECO:0000256" key="11">
    <source>
        <dbReference type="ARBA" id="ARBA00029774"/>
    </source>
</evidence>
<dbReference type="GO" id="GO:0006450">
    <property type="term" value="P:regulation of translational fidelity"/>
    <property type="evidence" value="ECO:0007669"/>
    <property type="project" value="TreeGrafter"/>
</dbReference>
<evidence type="ECO:0000256" key="4">
    <source>
        <dbReference type="ARBA" id="ARBA00015492"/>
    </source>
</evidence>
<feature type="binding site" evidence="14">
    <location>
        <position position="244"/>
    </location>
    <ligand>
        <name>ATP</name>
        <dbReference type="ChEBI" id="CHEBI:30616"/>
    </ligand>
</feature>
<name>F3KY08_9BURK</name>
<keyword evidence="9 13" id="KW-0547">Nucleotide-binding</keyword>
<dbReference type="InterPro" id="IPR038385">
    <property type="entry name" value="Sua5/YwlC_C"/>
</dbReference>
<comment type="similarity">
    <text evidence="2 13">Belongs to the SUA5 family.</text>
</comment>